<evidence type="ECO:0000256" key="1">
    <source>
        <dbReference type="ARBA" id="ARBA00004275"/>
    </source>
</evidence>
<keyword evidence="3" id="KW-0436">Ligase</keyword>
<dbReference type="PANTHER" id="PTHR24096:SF149">
    <property type="entry name" value="AMP-BINDING DOMAIN-CONTAINING PROTEIN-RELATED"/>
    <property type="match status" value="1"/>
</dbReference>
<dbReference type="GeneID" id="108562095"/>
<dbReference type="InterPro" id="IPR045851">
    <property type="entry name" value="AMP-bd_C_sf"/>
</dbReference>
<dbReference type="Gene3D" id="3.30.300.30">
    <property type="match status" value="1"/>
</dbReference>
<evidence type="ECO:0000256" key="3">
    <source>
        <dbReference type="ARBA" id="ARBA00022598"/>
    </source>
</evidence>
<evidence type="ECO:0000313" key="9">
    <source>
        <dbReference type="RefSeq" id="XP_017775789.1"/>
    </source>
</evidence>
<dbReference type="InterPro" id="IPR020845">
    <property type="entry name" value="AMP-binding_CS"/>
</dbReference>
<comment type="subcellular location">
    <subcellularLocation>
        <location evidence="1">Peroxisome</location>
    </subcellularLocation>
</comment>
<feature type="domain" description="AMP-dependent synthetase/ligase" evidence="6">
    <location>
        <begin position="41"/>
        <end position="384"/>
    </location>
</feature>
<reference evidence="9" key="1">
    <citation type="submission" date="2025-08" db="UniProtKB">
        <authorList>
            <consortium name="RefSeq"/>
        </authorList>
    </citation>
    <scope>IDENTIFICATION</scope>
    <source>
        <tissue evidence="9">Whole Larva</tissue>
    </source>
</reference>
<dbReference type="Pfam" id="PF00501">
    <property type="entry name" value="AMP-binding"/>
    <property type="match status" value="1"/>
</dbReference>
<dbReference type="PROSITE" id="PS00455">
    <property type="entry name" value="AMP_BINDING"/>
    <property type="match status" value="1"/>
</dbReference>
<dbReference type="InterPro" id="IPR025110">
    <property type="entry name" value="AMP-bd_C"/>
</dbReference>
<evidence type="ECO:0000313" key="8">
    <source>
        <dbReference type="Proteomes" id="UP000695000"/>
    </source>
</evidence>
<dbReference type="Pfam" id="PF13193">
    <property type="entry name" value="AMP-binding_C"/>
    <property type="match status" value="1"/>
</dbReference>
<dbReference type="RefSeq" id="XP_017775789.1">
    <property type="nucleotide sequence ID" value="XM_017920300.1"/>
</dbReference>
<dbReference type="Gene3D" id="3.40.50.12780">
    <property type="entry name" value="N-terminal domain of ligase-like"/>
    <property type="match status" value="1"/>
</dbReference>
<evidence type="ECO:0000256" key="2">
    <source>
        <dbReference type="ARBA" id="ARBA00006432"/>
    </source>
</evidence>
<feature type="domain" description="AMP-binding enzyme C-terminal" evidence="7">
    <location>
        <begin position="433"/>
        <end position="509"/>
    </location>
</feature>
<keyword evidence="5" id="KW-0472">Membrane</keyword>
<keyword evidence="5" id="KW-0812">Transmembrane</keyword>
<dbReference type="PANTHER" id="PTHR24096">
    <property type="entry name" value="LONG-CHAIN-FATTY-ACID--COA LIGASE"/>
    <property type="match status" value="1"/>
</dbReference>
<dbReference type="Proteomes" id="UP000695000">
    <property type="component" value="Unplaced"/>
</dbReference>
<evidence type="ECO:0000256" key="4">
    <source>
        <dbReference type="ARBA" id="ARBA00023140"/>
    </source>
</evidence>
<organism evidence="8 9">
    <name type="scientific">Nicrophorus vespilloides</name>
    <name type="common">Boreal carrion beetle</name>
    <dbReference type="NCBI Taxonomy" id="110193"/>
    <lineage>
        <taxon>Eukaryota</taxon>
        <taxon>Metazoa</taxon>
        <taxon>Ecdysozoa</taxon>
        <taxon>Arthropoda</taxon>
        <taxon>Hexapoda</taxon>
        <taxon>Insecta</taxon>
        <taxon>Pterygota</taxon>
        <taxon>Neoptera</taxon>
        <taxon>Endopterygota</taxon>
        <taxon>Coleoptera</taxon>
        <taxon>Polyphaga</taxon>
        <taxon>Staphyliniformia</taxon>
        <taxon>Silphidae</taxon>
        <taxon>Nicrophorinae</taxon>
        <taxon>Nicrophorus</taxon>
    </lineage>
</organism>
<proteinExistence type="inferred from homology"/>
<dbReference type="SUPFAM" id="SSF56801">
    <property type="entry name" value="Acetyl-CoA synthetase-like"/>
    <property type="match status" value="1"/>
</dbReference>
<gene>
    <name evidence="9" type="primary">LOC108562095</name>
</gene>
<protein>
    <submittedName>
        <fullName evidence="9">4-coumarate--CoA ligase 1-like</fullName>
    </submittedName>
</protein>
<dbReference type="InterPro" id="IPR042099">
    <property type="entry name" value="ANL_N_sf"/>
</dbReference>
<feature type="transmembrane region" description="Helical" evidence="5">
    <location>
        <begin position="219"/>
        <end position="239"/>
    </location>
</feature>
<keyword evidence="5" id="KW-1133">Transmembrane helix</keyword>
<name>A0ABM1MMI9_NICVS</name>
<evidence type="ECO:0000256" key="5">
    <source>
        <dbReference type="SAM" id="Phobius"/>
    </source>
</evidence>
<comment type="similarity">
    <text evidence="2">Belongs to the ATP-dependent AMP-binding enzyme family.</text>
</comment>
<keyword evidence="8" id="KW-1185">Reference proteome</keyword>
<sequence length="525" mass="59809">MASEIMWSYDEKTKVISMPEDDHKTHPKGLGYAMYEGMKKYSNNVAQIDAVTGKEDLYSSFLQRSIRTALEMKNLGIGVGDYVSICARNTLDSSIPYIASSFIGSILASLDPSLSATDMTFLLNDCKPKIIFVEMECEEIIRKIIAEKNLCVKVVVFEKDFKLFLQPKQGEDNFECYVPECNSKTAVILFSSGTTGMPKGICLSHNYIMYHSQGMLTDVFLNFATLYWISLTIALPALVMNGKTRLVCKDYEPEKVWGYIEKYKVTMMQQTPYLSIKLMETLPKNFVTSLPTFLIGGNQMTEEFMKELHRAMPNTKIWFTYGQTELIGMCNARTPLIKNKLKSVGIPFIGCSYKIVDPETDECLGLNKPGEIRVKSKWCMNGYLNRDSTDAWDEDGFLKTGDVGYFDDDFCLFIVDRVKEMFKYKGMHYVPAKVEKVLQGHPDISMAVVIGVPHFEDENRALAVVVLKKDSKLTPKEIEEFANTRVDEKWWIRAGVEIIDTMPITPSSKINRRLLKQMFSKNNIY</sequence>
<evidence type="ECO:0000259" key="6">
    <source>
        <dbReference type="Pfam" id="PF00501"/>
    </source>
</evidence>
<accession>A0ABM1MMI9</accession>
<keyword evidence="4" id="KW-0576">Peroxisome</keyword>
<evidence type="ECO:0000259" key="7">
    <source>
        <dbReference type="Pfam" id="PF13193"/>
    </source>
</evidence>
<dbReference type="InterPro" id="IPR000873">
    <property type="entry name" value="AMP-dep_synth/lig_dom"/>
</dbReference>